<name>A0A0C2HQL7_9STAP</name>
<dbReference type="PIRSF" id="PIRSF016134">
    <property type="entry name" value="UCP016134"/>
    <property type="match status" value="1"/>
</dbReference>
<dbReference type="Gene3D" id="2.30.130.30">
    <property type="entry name" value="Hypothetical protein"/>
    <property type="match status" value="1"/>
</dbReference>
<protein>
    <submittedName>
        <fullName evidence="3">ASCH domain-containing protein</fullName>
    </submittedName>
</protein>
<feature type="domain" description="ASCH" evidence="1">
    <location>
        <begin position="5"/>
        <end position="114"/>
    </location>
</feature>
<dbReference type="RefSeq" id="WP_040104593.1">
    <property type="nucleotide sequence ID" value="NZ_JABEVU030000001.1"/>
</dbReference>
<evidence type="ECO:0000313" key="4">
    <source>
        <dbReference type="Proteomes" id="UP000031546"/>
    </source>
</evidence>
<evidence type="ECO:0000313" key="2">
    <source>
        <dbReference type="EMBL" id="KIH71816.1"/>
    </source>
</evidence>
<proteinExistence type="predicted"/>
<comment type="caution">
    <text evidence="2">The sequence shown here is derived from an EMBL/GenBank/DDBJ whole genome shotgun (WGS) entry which is preliminary data.</text>
</comment>
<dbReference type="GeneID" id="77843951"/>
<keyword evidence="5" id="KW-1185">Reference proteome</keyword>
<dbReference type="Pfam" id="PF04266">
    <property type="entry name" value="ASCH"/>
    <property type="match status" value="1"/>
</dbReference>
<dbReference type="CDD" id="cd06555">
    <property type="entry name" value="ASCH_PF0470_like"/>
    <property type="match status" value="1"/>
</dbReference>
<accession>A0A0C2HQL7</accession>
<gene>
    <name evidence="3" type="ORF">F7P68_0000165</name>
    <name evidence="2" type="ORF">SN16_00160</name>
</gene>
<evidence type="ECO:0000259" key="1">
    <source>
        <dbReference type="SMART" id="SM01022"/>
    </source>
</evidence>
<dbReference type="InterPro" id="IPR016645">
    <property type="entry name" value="UCP016134"/>
</dbReference>
<evidence type="ECO:0000313" key="5">
    <source>
        <dbReference type="Proteomes" id="UP000527860"/>
    </source>
</evidence>
<dbReference type="AlphaFoldDB" id="A0A0C2HQL7"/>
<dbReference type="OrthoDB" id="9790388at2"/>
<dbReference type="EMBL" id="JXII01000001">
    <property type="protein sequence ID" value="KIH71816.1"/>
    <property type="molecule type" value="Genomic_DNA"/>
</dbReference>
<dbReference type="Proteomes" id="UP000527860">
    <property type="component" value="Unassembled WGS sequence"/>
</dbReference>
<dbReference type="SUPFAM" id="SSF88697">
    <property type="entry name" value="PUA domain-like"/>
    <property type="match status" value="1"/>
</dbReference>
<reference evidence="3" key="2">
    <citation type="submission" date="2020-04" db="EMBL/GenBank/DDBJ databases">
        <authorList>
            <person name="Tanveer F."/>
            <person name="Xie Y."/>
            <person name="Shinwari Z.K."/>
        </authorList>
    </citation>
    <scope>NUCLEOTIDE SEQUENCE</scope>
    <source>
        <strain evidence="3">MOSEL-ME25</strain>
    </source>
</reference>
<dbReference type="SMART" id="SM01022">
    <property type="entry name" value="ASCH"/>
    <property type="match status" value="1"/>
</dbReference>
<dbReference type="EMBL" id="JABEVU030000001">
    <property type="protein sequence ID" value="MDB0578948.1"/>
    <property type="molecule type" value="Genomic_DNA"/>
</dbReference>
<organism evidence="2 4">
    <name type="scientific">Salinicoccus roseus</name>
    <dbReference type="NCBI Taxonomy" id="45670"/>
    <lineage>
        <taxon>Bacteria</taxon>
        <taxon>Bacillati</taxon>
        <taxon>Bacillota</taxon>
        <taxon>Bacilli</taxon>
        <taxon>Bacillales</taxon>
        <taxon>Staphylococcaceae</taxon>
        <taxon>Salinicoccus</taxon>
    </lineage>
</organism>
<dbReference type="STRING" id="45670.SN16_00160"/>
<dbReference type="InterPro" id="IPR007374">
    <property type="entry name" value="ASCH_domain"/>
</dbReference>
<sequence>MEHSMGLYEAPFNSMKARHKTVEVRLNDPKRRKIDIGDTIRFTKLPEDGETLTVEVTALRTYPTFKDMYRDIPAKDMDADNRTIEAMVESTYEIYTQQQEIEWGTLAIEIRLLK</sequence>
<dbReference type="Proteomes" id="UP000031546">
    <property type="component" value="Unassembled WGS sequence"/>
</dbReference>
<dbReference type="InterPro" id="IPR015947">
    <property type="entry name" value="PUA-like_sf"/>
</dbReference>
<evidence type="ECO:0000313" key="3">
    <source>
        <dbReference type="EMBL" id="MDB0578948.1"/>
    </source>
</evidence>
<reference evidence="2 4" key="1">
    <citation type="submission" date="2015-01" db="EMBL/GenBank/DDBJ databases">
        <title>Genome sequences of high lactate-tolerant strain Salinicoccus roseus W12 with industrial interest.</title>
        <authorList>
            <person name="Wang H."/>
            <person name="Yu B."/>
        </authorList>
    </citation>
    <scope>NUCLEOTIDE SEQUENCE [LARGE SCALE GENOMIC DNA]</scope>
    <source>
        <strain evidence="2 4">W12</strain>
    </source>
</reference>
<reference evidence="3" key="3">
    <citation type="submission" date="2022-12" db="EMBL/GenBank/DDBJ databases">
        <title>Genome analysis and biological profiling of marine Salinicoccus roseus MOSEL-ME25.</title>
        <authorList>
            <person name="Mirza F.T."/>
            <person name="Xie Y."/>
            <person name="Shinwari Z.K."/>
        </authorList>
    </citation>
    <scope>NUCLEOTIDE SEQUENCE</scope>
    <source>
        <strain evidence="3">MOSEL-ME25</strain>
    </source>
</reference>